<name>A0A0L8H276_OCTBM</name>
<accession>A0A0L8H276</accession>
<proteinExistence type="predicted"/>
<gene>
    <name evidence="1" type="ORF">OCBIM_22023981mg</name>
</gene>
<evidence type="ECO:0000313" key="1">
    <source>
        <dbReference type="EMBL" id="KOF83348.1"/>
    </source>
</evidence>
<organism evidence="1">
    <name type="scientific">Octopus bimaculoides</name>
    <name type="common">California two-spotted octopus</name>
    <dbReference type="NCBI Taxonomy" id="37653"/>
    <lineage>
        <taxon>Eukaryota</taxon>
        <taxon>Metazoa</taxon>
        <taxon>Spiralia</taxon>
        <taxon>Lophotrochozoa</taxon>
        <taxon>Mollusca</taxon>
        <taxon>Cephalopoda</taxon>
        <taxon>Coleoidea</taxon>
        <taxon>Octopodiformes</taxon>
        <taxon>Octopoda</taxon>
        <taxon>Incirrata</taxon>
        <taxon>Octopodidae</taxon>
        <taxon>Octopus</taxon>
    </lineage>
</organism>
<dbReference type="EMBL" id="KQ419513">
    <property type="protein sequence ID" value="KOF83348.1"/>
    <property type="molecule type" value="Genomic_DNA"/>
</dbReference>
<protein>
    <submittedName>
        <fullName evidence="1">Uncharacterized protein</fullName>
    </submittedName>
</protein>
<dbReference type="AlphaFoldDB" id="A0A0L8H276"/>
<sequence length="62" mass="7179">MGCEMSRRGGWIWAGCKVLEPDQDNWITLGQIHEQREFHCKAPDVMYNNVADEVEEDQGLEI</sequence>
<reference evidence="1" key="1">
    <citation type="submission" date="2015-07" db="EMBL/GenBank/DDBJ databases">
        <title>MeaNS - Measles Nucleotide Surveillance Program.</title>
        <authorList>
            <person name="Tran T."/>
            <person name="Druce J."/>
        </authorList>
    </citation>
    <scope>NUCLEOTIDE SEQUENCE</scope>
    <source>
        <strain evidence="1">UCB-OBI-ISO-001</strain>
        <tissue evidence="1">Gonad</tissue>
    </source>
</reference>